<organism evidence="5 6">
    <name type="scientific">Seminavis robusta</name>
    <dbReference type="NCBI Taxonomy" id="568900"/>
    <lineage>
        <taxon>Eukaryota</taxon>
        <taxon>Sar</taxon>
        <taxon>Stramenopiles</taxon>
        <taxon>Ochrophyta</taxon>
        <taxon>Bacillariophyta</taxon>
        <taxon>Bacillariophyceae</taxon>
        <taxon>Bacillariophycidae</taxon>
        <taxon>Naviculales</taxon>
        <taxon>Naviculaceae</taxon>
        <taxon>Seminavis</taxon>
    </lineage>
</organism>
<dbReference type="SMART" id="SM00631">
    <property type="entry name" value="Zn_pept"/>
    <property type="match status" value="1"/>
</dbReference>
<protein>
    <submittedName>
        <fullName evidence="5">Zinc carboxypeptidase</fullName>
    </submittedName>
</protein>
<dbReference type="GO" id="GO:0004181">
    <property type="term" value="F:metallocarboxypeptidase activity"/>
    <property type="evidence" value="ECO:0007669"/>
    <property type="project" value="InterPro"/>
</dbReference>
<sequence>MFWSFCNKTKVGIWPSLVLFLLPRDSCSQSSVPYVAYKLLTAQQISDTLTSWQVEYPNFVTTHTSQEEFGLPAAGFSYDCPFDPQVDGCLNYYAVVQDYVAHPPGSTSSNRLPTMLLSGELHGNERVGPTAVMEATRILLEAAACQALPRFTHNNDTQWELDSAKAVACQGRLSDRYGMSDIQQQWLARLVSTRRIIVVPTANALGYYRNAREEGNVDPNRDFPYDHLPSDTDECMRTIAARTMNELFRHYMISNSFTFHGGTELLGYEWGNPTHFGYVSPDDIAQDQLARSYSVYGGSFQGNNGRYHPNYLYGDMNSIIYYVRGGFEDYAYAGSWDNTNMVVCNPNTYGGYPAEKTTYDAGMLRSFNMLAETSWVKSPNDNDLGTSLNVLYENSDSGNTKKRQRRRTQIGDDDFYPSASARLEANERMAQGHIPRNIRLSIAAIEMIHPYVRITAVDGLELPDDIVPLASRGYSDHPACNNRALVLDAQERLLEQAVKTGALPVMEIPLADTGGLLDLQWTVGGAMTIDQTQLWVAAIDDSAVAANDATAWLQDYICGDPLNEVMSLSQRLEPNAIKAAFTAVGTPQQGTGFFSAFGPRPIPLDDTMGPVFHSILDLASLNVNAETTLVVLASAQVDSSWTQLPVNTPVAPSNTGPQSHMVQVRTNANWKHVNSQGYVVQGQTEFFTEPILIRLLDSGSSVTAATLVNDRFQKPSERPGLSTTVPDNTVTGSGSGSGISVGGVSVNIVQVEDITEAPTLQTEAPTFDGSVEATMEATMLPETLLPTALMKKQEKAMPEPSQSAADIERSSSRLRKPSDKPGQGGQRRREQQTPQQQHAVKRGRSRAVRGEQPLQERP</sequence>
<dbReference type="AlphaFoldDB" id="A0A9N8EJE9"/>
<feature type="region of interest" description="Disordered" evidence="2">
    <location>
        <begin position="393"/>
        <end position="413"/>
    </location>
</feature>
<evidence type="ECO:0000256" key="1">
    <source>
        <dbReference type="ARBA" id="ARBA00005988"/>
    </source>
</evidence>
<dbReference type="SUPFAM" id="SSF53187">
    <property type="entry name" value="Zn-dependent exopeptidases"/>
    <property type="match status" value="1"/>
</dbReference>
<feature type="domain" description="Peptidase M14" evidence="4">
    <location>
        <begin position="44"/>
        <end position="355"/>
    </location>
</feature>
<reference evidence="5" key="1">
    <citation type="submission" date="2020-06" db="EMBL/GenBank/DDBJ databases">
        <authorList>
            <consortium name="Plant Systems Biology data submission"/>
        </authorList>
    </citation>
    <scope>NUCLEOTIDE SEQUENCE</scope>
    <source>
        <strain evidence="5">D6</strain>
    </source>
</reference>
<comment type="caution">
    <text evidence="5">The sequence shown here is derived from an EMBL/GenBank/DDBJ whole genome shotgun (WGS) entry which is preliminary data.</text>
</comment>
<evidence type="ECO:0000313" key="5">
    <source>
        <dbReference type="EMBL" id="CAB9522426.1"/>
    </source>
</evidence>
<evidence type="ECO:0000256" key="2">
    <source>
        <dbReference type="SAM" id="MobiDB-lite"/>
    </source>
</evidence>
<dbReference type="GO" id="GO:0008270">
    <property type="term" value="F:zinc ion binding"/>
    <property type="evidence" value="ECO:0007669"/>
    <property type="project" value="InterPro"/>
</dbReference>
<name>A0A9N8EJE9_9STRA</name>
<comment type="similarity">
    <text evidence="1">Belongs to the peptidase M14 family.</text>
</comment>
<feature type="signal peptide" evidence="3">
    <location>
        <begin position="1"/>
        <end position="28"/>
    </location>
</feature>
<dbReference type="OrthoDB" id="10249045at2759"/>
<dbReference type="Proteomes" id="UP001153069">
    <property type="component" value="Unassembled WGS sequence"/>
</dbReference>
<keyword evidence="3" id="KW-0732">Signal</keyword>
<proteinExistence type="inferred from homology"/>
<feature type="chain" id="PRO_5040171449" evidence="3">
    <location>
        <begin position="29"/>
        <end position="858"/>
    </location>
</feature>
<feature type="region of interest" description="Disordered" evidence="2">
    <location>
        <begin position="714"/>
        <end position="739"/>
    </location>
</feature>
<dbReference type="Gene3D" id="3.40.630.10">
    <property type="entry name" value="Zn peptidases"/>
    <property type="match status" value="1"/>
</dbReference>
<evidence type="ECO:0000259" key="4">
    <source>
        <dbReference type="SMART" id="SM00631"/>
    </source>
</evidence>
<evidence type="ECO:0000313" key="6">
    <source>
        <dbReference type="Proteomes" id="UP001153069"/>
    </source>
</evidence>
<dbReference type="InterPro" id="IPR000834">
    <property type="entry name" value="Peptidase_M14"/>
</dbReference>
<dbReference type="Pfam" id="PF00246">
    <property type="entry name" value="Peptidase_M14"/>
    <property type="match status" value="1"/>
</dbReference>
<dbReference type="CDD" id="cd00596">
    <property type="entry name" value="Peptidase_M14_like"/>
    <property type="match status" value="1"/>
</dbReference>
<evidence type="ECO:0000256" key="3">
    <source>
        <dbReference type="SAM" id="SignalP"/>
    </source>
</evidence>
<keyword evidence="5" id="KW-0645">Protease</keyword>
<keyword evidence="6" id="KW-1185">Reference proteome</keyword>
<gene>
    <name evidence="5" type="ORF">SEMRO_1301_G260840.1</name>
</gene>
<dbReference type="GO" id="GO:0006508">
    <property type="term" value="P:proteolysis"/>
    <property type="evidence" value="ECO:0007669"/>
    <property type="project" value="InterPro"/>
</dbReference>
<feature type="compositionally biased region" description="Basic and acidic residues" evidence="2">
    <location>
        <begin position="806"/>
        <end position="819"/>
    </location>
</feature>
<keyword evidence="5" id="KW-0121">Carboxypeptidase</keyword>
<keyword evidence="5" id="KW-0378">Hydrolase</keyword>
<accession>A0A9N8EJE9</accession>
<dbReference type="EMBL" id="CAICTM010001299">
    <property type="protein sequence ID" value="CAB9522426.1"/>
    <property type="molecule type" value="Genomic_DNA"/>
</dbReference>
<feature type="region of interest" description="Disordered" evidence="2">
    <location>
        <begin position="792"/>
        <end position="858"/>
    </location>
</feature>